<accession>A6JHS7</accession>
<dbReference type="EMBL" id="CH473986">
    <property type="protein sequence ID" value="EDL94400.1"/>
    <property type="molecule type" value="Genomic_DNA"/>
</dbReference>
<sequence>MLVCVSVTVVFSGTVTKSQNDFKVSHFPCLSTISLQQMMVWIRRTRPSRFMILSGIHRRRPATHLTKGTVVHGSVPTTVTCDIHDGEESIQKK</sequence>
<evidence type="ECO:0000313" key="1">
    <source>
        <dbReference type="EMBL" id="EDL94400.1"/>
    </source>
</evidence>
<organism evidence="1 2">
    <name type="scientific">Rattus norvegicus</name>
    <name type="common">Rat</name>
    <dbReference type="NCBI Taxonomy" id="10116"/>
    <lineage>
        <taxon>Eukaryota</taxon>
        <taxon>Metazoa</taxon>
        <taxon>Chordata</taxon>
        <taxon>Craniata</taxon>
        <taxon>Vertebrata</taxon>
        <taxon>Euteleostomi</taxon>
        <taxon>Mammalia</taxon>
        <taxon>Eutheria</taxon>
        <taxon>Euarchontoglires</taxon>
        <taxon>Glires</taxon>
        <taxon>Rodentia</taxon>
        <taxon>Myomorpha</taxon>
        <taxon>Muroidea</taxon>
        <taxon>Muridae</taxon>
        <taxon>Murinae</taxon>
        <taxon>Rattus</taxon>
    </lineage>
</organism>
<gene>
    <name evidence="1" type="ORF">rCG_57687</name>
</gene>
<name>A6JHS7_RAT</name>
<protein>
    <submittedName>
        <fullName evidence="1">RCG57687</fullName>
    </submittedName>
</protein>
<dbReference type="AlphaFoldDB" id="A6JHS7"/>
<proteinExistence type="predicted"/>
<dbReference type="Proteomes" id="UP000234681">
    <property type="component" value="Chromosome 1"/>
</dbReference>
<evidence type="ECO:0000313" key="2">
    <source>
        <dbReference type="Proteomes" id="UP000234681"/>
    </source>
</evidence>
<reference evidence="2" key="1">
    <citation type="submission" date="2005-09" db="EMBL/GenBank/DDBJ databases">
        <authorList>
            <person name="Mural R.J."/>
            <person name="Li P.W."/>
            <person name="Adams M.D."/>
            <person name="Amanatides P.G."/>
            <person name="Baden-Tillson H."/>
            <person name="Barnstead M."/>
            <person name="Chin S.H."/>
            <person name="Dew I."/>
            <person name="Evans C.A."/>
            <person name="Ferriera S."/>
            <person name="Flanigan M."/>
            <person name="Fosler C."/>
            <person name="Glodek A."/>
            <person name="Gu Z."/>
            <person name="Holt R.A."/>
            <person name="Jennings D."/>
            <person name="Kraft C.L."/>
            <person name="Lu F."/>
            <person name="Nguyen T."/>
            <person name="Nusskern D.R."/>
            <person name="Pfannkoch C.M."/>
            <person name="Sitter C."/>
            <person name="Sutton G.G."/>
            <person name="Venter J.C."/>
            <person name="Wang Z."/>
            <person name="Woodage T."/>
            <person name="Zheng X.H."/>
            <person name="Zhong F."/>
        </authorList>
    </citation>
    <scope>NUCLEOTIDE SEQUENCE [LARGE SCALE GENOMIC DNA]</scope>
    <source>
        <strain>BN</strain>
        <strain evidence="2">Sprague-Dawley</strain>
    </source>
</reference>